<sequence length="932" mass="102325">MSQDYDCGEGSSRAGSSRLPGEDEERNPFYPQPPPTYMTVGNGSTSESATALMASLNHDSGYGGSIAGDSAAEYSNTAWRAGLMEDRPTPSHTPTRAGEWNPAAEHEKHVVASHVHQLLYNSNRTKLGRAISRTIETLKELQDMNRQWPAHYPSVQNTPSTSAQRPPFQQAYSDVGQSDSRPSTPPCPPPLKRAATTSEGDDLGESSSTAERRAPTEPRLMTPQIAQEFSILKLDLKLGALSQAELVHSLEKGSIASLLDGKIGQSIKHLLSLRDRIEDTSSKVLVTGDLNAGKSTFCNALLRKKVLPEDQQPCTSIFCEVLDARENGGMEEVHAVHKDVPYNRNDESTYDVYALSELENIVVDNSKYMQCKVYVKDVRSIDESLLNNGVVDIALIDAPGLNSDSLKTTAVFARQEEIDVVVFVVSAANHFTLSAKEFILNAAHEKAYMFMVVNGFDQIRDQQRCERMILDQVNKLSPRTYKEAAELVHFVSSNAIPVAPSTSVAQSTSGSGGGGDGGDSDPHDDGDDDKDDSSKHKGKGKEKEKIQDFENLEGALRRFVLEKRSRSKLAPARTYLLNLLADLNSLATVNRDVAQSELTRVTDELEELEPAYENGKKKKGELADGVDRAIDESCEDVYNHTRSTLTDAIARVSDADLGVEYPGLFSAFQYAEDLKLAMLDQISACVTGCEDYAREKTVKGVGFIQNIGLLHVGEDKFSALNFRADLMFRRGRRHTFGRQVDAEVELWDFLDVAGLWERQEKVAGTGMAMTAVTVLGSRALGGFSWVDSAFSAVKFFGPNNLRRMFVPGIIAAALLTTAYVVSSIPLTLPPRLSRKIAAKLSDMDYIHSNSNRISTEVRRILRLPAGNLQACLAQDIEDLGRRKQEVAKVKQESEFALKYFSNLFRDSGENRRSVEDLDLDGSLPGAMGAFEA</sequence>
<evidence type="ECO:0000256" key="6">
    <source>
        <dbReference type="ARBA" id="ARBA00022989"/>
    </source>
</evidence>
<reference evidence="15" key="2">
    <citation type="journal article" date="2023" name="IMA Fungus">
        <title>Comparative genomic study of the Penicillium genus elucidates a diverse pangenome and 15 lateral gene transfer events.</title>
        <authorList>
            <person name="Petersen C."/>
            <person name="Sorensen T."/>
            <person name="Nielsen M.R."/>
            <person name="Sondergaard T.E."/>
            <person name="Sorensen J.L."/>
            <person name="Fitzpatrick D.A."/>
            <person name="Frisvad J.C."/>
            <person name="Nielsen K.L."/>
        </authorList>
    </citation>
    <scope>NUCLEOTIDE SEQUENCE</scope>
    <source>
        <strain evidence="15">IBT 21917</strain>
    </source>
</reference>
<feature type="compositionally biased region" description="Polar residues" evidence="12">
    <location>
        <begin position="154"/>
        <end position="164"/>
    </location>
</feature>
<protein>
    <recommendedName>
        <fullName evidence="14">Dynamin-type G domain-containing protein</fullName>
    </recommendedName>
</protein>
<evidence type="ECO:0000256" key="2">
    <source>
        <dbReference type="ARBA" id="ARBA00022692"/>
    </source>
</evidence>
<dbReference type="OrthoDB" id="9984778at2759"/>
<dbReference type="GO" id="GO:0005741">
    <property type="term" value="C:mitochondrial outer membrane"/>
    <property type="evidence" value="ECO:0007669"/>
    <property type="project" value="UniProtKB-SubCell"/>
</dbReference>
<dbReference type="AlphaFoldDB" id="A0A9W9HMJ5"/>
<evidence type="ECO:0000256" key="10">
    <source>
        <dbReference type="ARBA" id="ARBA00023136"/>
    </source>
</evidence>
<dbReference type="Gene3D" id="3.40.50.300">
    <property type="entry name" value="P-loop containing nucleotide triphosphate hydrolases"/>
    <property type="match status" value="1"/>
</dbReference>
<evidence type="ECO:0000256" key="4">
    <source>
        <dbReference type="ARBA" id="ARBA00022787"/>
    </source>
</evidence>
<feature type="region of interest" description="Disordered" evidence="12">
    <location>
        <begin position="1"/>
        <end position="44"/>
    </location>
</feature>
<dbReference type="PROSITE" id="PS51718">
    <property type="entry name" value="G_DYNAMIN_2"/>
    <property type="match status" value="1"/>
</dbReference>
<name>A0A9W9HMJ5_9EURO</name>
<keyword evidence="6 13" id="KW-1133">Transmembrane helix</keyword>
<evidence type="ECO:0000256" key="1">
    <source>
        <dbReference type="ARBA" id="ARBA00004374"/>
    </source>
</evidence>
<evidence type="ECO:0000256" key="7">
    <source>
        <dbReference type="ARBA" id="ARBA00023054"/>
    </source>
</evidence>
<evidence type="ECO:0000256" key="8">
    <source>
        <dbReference type="ARBA" id="ARBA00023128"/>
    </source>
</evidence>
<dbReference type="InterPro" id="IPR045063">
    <property type="entry name" value="Dynamin_N"/>
</dbReference>
<evidence type="ECO:0000256" key="5">
    <source>
        <dbReference type="ARBA" id="ARBA00022801"/>
    </source>
</evidence>
<dbReference type="GO" id="GO:0003924">
    <property type="term" value="F:GTPase activity"/>
    <property type="evidence" value="ECO:0007669"/>
    <property type="project" value="InterPro"/>
</dbReference>
<dbReference type="GO" id="GO:0051646">
    <property type="term" value="P:mitochondrion localization"/>
    <property type="evidence" value="ECO:0007669"/>
    <property type="project" value="TreeGrafter"/>
</dbReference>
<evidence type="ECO:0000256" key="11">
    <source>
        <dbReference type="ARBA" id="ARBA00048548"/>
    </source>
</evidence>
<evidence type="ECO:0000313" key="15">
    <source>
        <dbReference type="EMBL" id="KAJ5152192.1"/>
    </source>
</evidence>
<keyword evidence="4" id="KW-1000">Mitochondrion outer membrane</keyword>
<dbReference type="GO" id="GO:0005525">
    <property type="term" value="F:GTP binding"/>
    <property type="evidence" value="ECO:0007669"/>
    <property type="project" value="UniProtKB-KW"/>
</dbReference>
<gene>
    <name evidence="15" type="ORF">N7492_010487</name>
</gene>
<feature type="domain" description="Dynamin-type G" evidence="14">
    <location>
        <begin position="278"/>
        <end position="571"/>
    </location>
</feature>
<comment type="caution">
    <text evidence="15">The sequence shown here is derived from an EMBL/GenBank/DDBJ whole genome shotgun (WGS) entry which is preliminary data.</text>
</comment>
<evidence type="ECO:0000256" key="13">
    <source>
        <dbReference type="SAM" id="Phobius"/>
    </source>
</evidence>
<dbReference type="PANTHER" id="PTHR10465:SF0">
    <property type="entry name" value="SARCALUMENIN"/>
    <property type="match status" value="1"/>
</dbReference>
<keyword evidence="16" id="KW-1185">Reference proteome</keyword>
<dbReference type="InterPro" id="IPR027094">
    <property type="entry name" value="Mitofusin_fam"/>
</dbReference>
<feature type="transmembrane region" description="Helical" evidence="13">
    <location>
        <begin position="804"/>
        <end position="828"/>
    </location>
</feature>
<keyword evidence="2 13" id="KW-0812">Transmembrane</keyword>
<evidence type="ECO:0000259" key="14">
    <source>
        <dbReference type="PROSITE" id="PS51718"/>
    </source>
</evidence>
<evidence type="ECO:0000256" key="12">
    <source>
        <dbReference type="SAM" id="MobiDB-lite"/>
    </source>
</evidence>
<feature type="compositionally biased region" description="Polar residues" evidence="12">
    <location>
        <begin position="170"/>
        <end position="181"/>
    </location>
</feature>
<dbReference type="Proteomes" id="UP001146351">
    <property type="component" value="Unassembled WGS sequence"/>
</dbReference>
<keyword evidence="8" id="KW-0496">Mitochondrion</keyword>
<organism evidence="15 16">
    <name type="scientific">Penicillium capsulatum</name>
    <dbReference type="NCBI Taxonomy" id="69766"/>
    <lineage>
        <taxon>Eukaryota</taxon>
        <taxon>Fungi</taxon>
        <taxon>Dikarya</taxon>
        <taxon>Ascomycota</taxon>
        <taxon>Pezizomycotina</taxon>
        <taxon>Eurotiomycetes</taxon>
        <taxon>Eurotiomycetidae</taxon>
        <taxon>Eurotiales</taxon>
        <taxon>Aspergillaceae</taxon>
        <taxon>Penicillium</taxon>
    </lineage>
</organism>
<dbReference type="EMBL" id="JAPQKO010000008">
    <property type="protein sequence ID" value="KAJ5152192.1"/>
    <property type="molecule type" value="Genomic_DNA"/>
</dbReference>
<accession>A0A9W9HMJ5</accession>
<evidence type="ECO:0000256" key="9">
    <source>
        <dbReference type="ARBA" id="ARBA00023134"/>
    </source>
</evidence>
<dbReference type="InterPro" id="IPR030381">
    <property type="entry name" value="G_DYNAMIN_dom"/>
</dbReference>
<dbReference type="SUPFAM" id="SSF52540">
    <property type="entry name" value="P-loop containing nucleoside triphosphate hydrolases"/>
    <property type="match status" value="1"/>
</dbReference>
<dbReference type="Pfam" id="PF00350">
    <property type="entry name" value="Dynamin_N"/>
    <property type="match status" value="1"/>
</dbReference>
<dbReference type="FunFam" id="3.40.50.300:FF:000638">
    <property type="entry name" value="Transmembrane GTPase Fzo1, putative"/>
    <property type="match status" value="1"/>
</dbReference>
<reference evidence="15" key="1">
    <citation type="submission" date="2022-11" db="EMBL/GenBank/DDBJ databases">
        <authorList>
            <person name="Petersen C."/>
        </authorList>
    </citation>
    <scope>NUCLEOTIDE SEQUENCE</scope>
    <source>
        <strain evidence="15">IBT 21917</strain>
    </source>
</reference>
<dbReference type="PANTHER" id="PTHR10465">
    <property type="entry name" value="TRANSMEMBRANE GTPASE FZO1"/>
    <property type="match status" value="1"/>
</dbReference>
<evidence type="ECO:0000256" key="3">
    <source>
        <dbReference type="ARBA" id="ARBA00022741"/>
    </source>
</evidence>
<keyword evidence="5" id="KW-0378">Hydrolase</keyword>
<feature type="compositionally biased region" description="Acidic residues" evidence="12">
    <location>
        <begin position="518"/>
        <end position="531"/>
    </location>
</feature>
<keyword evidence="9" id="KW-0342">GTP-binding</keyword>
<keyword evidence="10 13" id="KW-0472">Membrane</keyword>
<dbReference type="GO" id="GO:0008053">
    <property type="term" value="P:mitochondrial fusion"/>
    <property type="evidence" value="ECO:0007669"/>
    <property type="project" value="TreeGrafter"/>
</dbReference>
<comment type="subcellular location">
    <subcellularLocation>
        <location evidence="1">Mitochondrion outer membrane</location>
        <topology evidence="1">Multi-pass membrane protein</topology>
    </subcellularLocation>
</comment>
<evidence type="ECO:0000313" key="16">
    <source>
        <dbReference type="Proteomes" id="UP001146351"/>
    </source>
</evidence>
<feature type="region of interest" description="Disordered" evidence="12">
    <location>
        <begin position="150"/>
        <end position="221"/>
    </location>
</feature>
<keyword evidence="7" id="KW-0175">Coiled coil</keyword>
<feature type="region of interest" description="Disordered" evidence="12">
    <location>
        <begin position="501"/>
        <end position="546"/>
    </location>
</feature>
<keyword evidence="3" id="KW-0547">Nucleotide-binding</keyword>
<dbReference type="InterPro" id="IPR027417">
    <property type="entry name" value="P-loop_NTPase"/>
</dbReference>
<proteinExistence type="predicted"/>
<comment type="catalytic activity">
    <reaction evidence="11">
        <text>GTP + H2O = GDP + phosphate + H(+)</text>
        <dbReference type="Rhea" id="RHEA:19669"/>
        <dbReference type="ChEBI" id="CHEBI:15377"/>
        <dbReference type="ChEBI" id="CHEBI:15378"/>
        <dbReference type="ChEBI" id="CHEBI:37565"/>
        <dbReference type="ChEBI" id="CHEBI:43474"/>
        <dbReference type="ChEBI" id="CHEBI:58189"/>
    </reaction>
</comment>